<dbReference type="InterPro" id="IPR002641">
    <property type="entry name" value="PNPLA_dom"/>
</dbReference>
<dbReference type="InterPro" id="IPR037483">
    <property type="entry name" value="YjjU-like"/>
</dbReference>
<feature type="domain" description="PNPLA" evidence="5">
    <location>
        <begin position="6"/>
        <end position="176"/>
    </location>
</feature>
<proteinExistence type="predicted"/>
<dbReference type="Pfam" id="PF19890">
    <property type="entry name" value="DUF6363"/>
    <property type="match status" value="1"/>
</dbReference>
<dbReference type="PANTHER" id="PTHR14226">
    <property type="entry name" value="NEUROPATHY TARGET ESTERASE/SWISS CHEESE D.MELANOGASTER"/>
    <property type="match status" value="1"/>
</dbReference>
<evidence type="ECO:0000259" key="5">
    <source>
        <dbReference type="PROSITE" id="PS51635"/>
    </source>
</evidence>
<dbReference type="GO" id="GO:0016042">
    <property type="term" value="P:lipid catabolic process"/>
    <property type="evidence" value="ECO:0007669"/>
    <property type="project" value="UniProtKB-UniRule"/>
</dbReference>
<evidence type="ECO:0000256" key="1">
    <source>
        <dbReference type="ARBA" id="ARBA00022801"/>
    </source>
</evidence>
<feature type="short sequence motif" description="GXGXXG" evidence="4">
    <location>
        <begin position="10"/>
        <end position="15"/>
    </location>
</feature>
<evidence type="ECO:0000313" key="7">
    <source>
        <dbReference type="Proteomes" id="UP000580568"/>
    </source>
</evidence>
<dbReference type="GO" id="GO:0016787">
    <property type="term" value="F:hydrolase activity"/>
    <property type="evidence" value="ECO:0007669"/>
    <property type="project" value="UniProtKB-UniRule"/>
</dbReference>
<keyword evidence="1 4" id="KW-0378">Hydrolase</keyword>
<sequence>MKDIGLVLEGGGLRGVYTAGILDFFLEKSLHFPYIIGVSAGACNAASYISKQFERNKRINIGYVRDHRYLSYRNMIKERSLFGIDFVYNRIPNELDPFDYDTFFSSEQKFVIGATDCVTGEPFYVEKNQCFKDNDEILKIIRASSSLPFVAPVVKYNDYNLLDGGISDPIPLKKSINDGNKKHVVILTRPDGYRKEAFKRKWVVDRVYSKYKGLSKAMVSRHDVYNKTLDLAGDMEKEGNVFILRPSEDLQVDRLEKRPEKLYRLYDLGYEDAKKNYERLKAWL</sequence>
<dbReference type="SUPFAM" id="SSF52151">
    <property type="entry name" value="FabD/lysophospholipase-like"/>
    <property type="match status" value="1"/>
</dbReference>
<dbReference type="PROSITE" id="PS51635">
    <property type="entry name" value="PNPLA"/>
    <property type="match status" value="1"/>
</dbReference>
<reference evidence="6 7" key="1">
    <citation type="submission" date="2020-07" db="EMBL/GenBank/DDBJ databases">
        <title>A new beta-1,3-glucan-decomposing anaerobic bacterium isolated from anoxic soil subjected to biological soil disinfestation.</title>
        <authorList>
            <person name="Ueki A."/>
            <person name="Tonouchi A."/>
        </authorList>
    </citation>
    <scope>NUCLEOTIDE SEQUENCE [LARGE SCALE GENOMIC DNA]</scope>
    <source>
        <strain evidence="6 7">TW1</strain>
    </source>
</reference>
<dbReference type="Proteomes" id="UP000580568">
    <property type="component" value="Unassembled WGS sequence"/>
</dbReference>
<keyword evidence="3 4" id="KW-0443">Lipid metabolism</keyword>
<dbReference type="AlphaFoldDB" id="A0A6V8SPC3"/>
<dbReference type="PANTHER" id="PTHR14226:SF25">
    <property type="entry name" value="PHOSPHOESTERASE"/>
    <property type="match status" value="1"/>
</dbReference>
<evidence type="ECO:0000313" key="6">
    <source>
        <dbReference type="EMBL" id="GFP78465.1"/>
    </source>
</evidence>
<organism evidence="6 7">
    <name type="scientific">Clostridium fungisolvens</name>
    <dbReference type="NCBI Taxonomy" id="1604897"/>
    <lineage>
        <taxon>Bacteria</taxon>
        <taxon>Bacillati</taxon>
        <taxon>Bacillota</taxon>
        <taxon>Clostridia</taxon>
        <taxon>Eubacteriales</taxon>
        <taxon>Clostridiaceae</taxon>
        <taxon>Clostridium</taxon>
    </lineage>
</organism>
<feature type="active site" description="Proton acceptor" evidence="4">
    <location>
        <position position="163"/>
    </location>
</feature>
<dbReference type="Gene3D" id="3.40.1090.10">
    <property type="entry name" value="Cytosolic phospholipase A2 catalytic domain"/>
    <property type="match status" value="2"/>
</dbReference>
<dbReference type="Pfam" id="PF01734">
    <property type="entry name" value="Patatin"/>
    <property type="match status" value="1"/>
</dbReference>
<dbReference type="CDD" id="cd07208">
    <property type="entry name" value="Pat_hypo_Ecoli_yjju_like"/>
    <property type="match status" value="1"/>
</dbReference>
<evidence type="ECO:0000256" key="4">
    <source>
        <dbReference type="PROSITE-ProRule" id="PRU01161"/>
    </source>
</evidence>
<feature type="short sequence motif" description="DGA/G" evidence="4">
    <location>
        <begin position="163"/>
        <end position="165"/>
    </location>
</feature>
<evidence type="ECO:0000256" key="3">
    <source>
        <dbReference type="ARBA" id="ARBA00023098"/>
    </source>
</evidence>
<evidence type="ECO:0000256" key="2">
    <source>
        <dbReference type="ARBA" id="ARBA00022963"/>
    </source>
</evidence>
<keyword evidence="2 4" id="KW-0442">Lipid degradation</keyword>
<feature type="active site" description="Nucleophile" evidence="4">
    <location>
        <position position="39"/>
    </location>
</feature>
<gene>
    <name evidence="6" type="ORF">bsdtw1_04690</name>
</gene>
<name>A0A6V8SPC3_9CLOT</name>
<protein>
    <recommendedName>
        <fullName evidence="5">PNPLA domain-containing protein</fullName>
    </recommendedName>
</protein>
<dbReference type="EMBL" id="BLZR01000002">
    <property type="protein sequence ID" value="GFP78465.1"/>
    <property type="molecule type" value="Genomic_DNA"/>
</dbReference>
<dbReference type="RefSeq" id="WP_183280014.1">
    <property type="nucleotide sequence ID" value="NZ_BLZR01000002.1"/>
</dbReference>
<dbReference type="InterPro" id="IPR045943">
    <property type="entry name" value="DUF6363"/>
</dbReference>
<comment type="caution">
    <text evidence="6">The sequence shown here is derived from an EMBL/GenBank/DDBJ whole genome shotgun (WGS) entry which is preliminary data.</text>
</comment>
<dbReference type="InterPro" id="IPR050301">
    <property type="entry name" value="NTE"/>
</dbReference>
<dbReference type="InterPro" id="IPR016035">
    <property type="entry name" value="Acyl_Trfase/lysoPLipase"/>
</dbReference>
<feature type="short sequence motif" description="GXSXG" evidence="4">
    <location>
        <begin position="37"/>
        <end position="41"/>
    </location>
</feature>
<keyword evidence="7" id="KW-1185">Reference proteome</keyword>
<accession>A0A6V8SPC3</accession>